<dbReference type="AlphaFoldDB" id="M7B0K6"/>
<dbReference type="Proteomes" id="UP000031443">
    <property type="component" value="Unassembled WGS sequence"/>
</dbReference>
<name>M7B0K6_CHEMY</name>
<evidence type="ECO:0000313" key="3">
    <source>
        <dbReference type="Proteomes" id="UP000031443"/>
    </source>
</evidence>
<evidence type="ECO:0000256" key="1">
    <source>
        <dbReference type="SAM" id="MobiDB-lite"/>
    </source>
</evidence>
<accession>M7B0K6</accession>
<evidence type="ECO:0000313" key="2">
    <source>
        <dbReference type="EMBL" id="EMP31351.1"/>
    </source>
</evidence>
<keyword evidence="3" id="KW-1185">Reference proteome</keyword>
<proteinExistence type="predicted"/>
<feature type="region of interest" description="Disordered" evidence="1">
    <location>
        <begin position="52"/>
        <end position="77"/>
    </location>
</feature>
<sequence>MSGFVRGSMSAAACPTLPLNGFWRALANAGLRRNIITLVIIIIGTDGLSRNAVHRRSPSVTGHTREEQQNCNSKDYS</sequence>
<gene>
    <name evidence="2" type="ORF">UY3_11575</name>
</gene>
<dbReference type="EMBL" id="KB545907">
    <property type="protein sequence ID" value="EMP31351.1"/>
    <property type="molecule type" value="Genomic_DNA"/>
</dbReference>
<reference evidence="3" key="1">
    <citation type="journal article" date="2013" name="Nat. Genet.">
        <title>The draft genomes of soft-shell turtle and green sea turtle yield insights into the development and evolution of the turtle-specific body plan.</title>
        <authorList>
            <person name="Wang Z."/>
            <person name="Pascual-Anaya J."/>
            <person name="Zadissa A."/>
            <person name="Li W."/>
            <person name="Niimura Y."/>
            <person name="Huang Z."/>
            <person name="Li C."/>
            <person name="White S."/>
            <person name="Xiong Z."/>
            <person name="Fang D."/>
            <person name="Wang B."/>
            <person name="Ming Y."/>
            <person name="Chen Y."/>
            <person name="Zheng Y."/>
            <person name="Kuraku S."/>
            <person name="Pignatelli M."/>
            <person name="Herrero J."/>
            <person name="Beal K."/>
            <person name="Nozawa M."/>
            <person name="Li Q."/>
            <person name="Wang J."/>
            <person name="Zhang H."/>
            <person name="Yu L."/>
            <person name="Shigenobu S."/>
            <person name="Wang J."/>
            <person name="Liu J."/>
            <person name="Flicek P."/>
            <person name="Searle S."/>
            <person name="Wang J."/>
            <person name="Kuratani S."/>
            <person name="Yin Y."/>
            <person name="Aken B."/>
            <person name="Zhang G."/>
            <person name="Irie N."/>
        </authorList>
    </citation>
    <scope>NUCLEOTIDE SEQUENCE [LARGE SCALE GENOMIC DNA]</scope>
</reference>
<protein>
    <submittedName>
        <fullName evidence="2">Uncharacterized protein</fullName>
    </submittedName>
</protein>
<organism evidence="2 3">
    <name type="scientific">Chelonia mydas</name>
    <name type="common">Green sea-turtle</name>
    <name type="synonym">Chelonia agassizi</name>
    <dbReference type="NCBI Taxonomy" id="8469"/>
    <lineage>
        <taxon>Eukaryota</taxon>
        <taxon>Metazoa</taxon>
        <taxon>Chordata</taxon>
        <taxon>Craniata</taxon>
        <taxon>Vertebrata</taxon>
        <taxon>Euteleostomi</taxon>
        <taxon>Archelosauria</taxon>
        <taxon>Testudinata</taxon>
        <taxon>Testudines</taxon>
        <taxon>Cryptodira</taxon>
        <taxon>Durocryptodira</taxon>
        <taxon>Americhelydia</taxon>
        <taxon>Chelonioidea</taxon>
        <taxon>Cheloniidae</taxon>
        <taxon>Chelonia</taxon>
    </lineage>
</organism>